<dbReference type="Gene3D" id="3.30.70.1320">
    <property type="entry name" value="Multidrug efflux transporter AcrB pore domain like"/>
    <property type="match status" value="1"/>
</dbReference>
<reference evidence="10" key="1">
    <citation type="submission" date="2021-02" db="EMBL/GenBank/DDBJ databases">
        <title>The CRISPR/cas machinery reduction and long-range gene transfer in the hot spring cyanobacterium Synechococcus.</title>
        <authorList>
            <person name="Dvorak P."/>
            <person name="Jahodarova E."/>
            <person name="Hasler P."/>
            <person name="Poulickova A."/>
        </authorList>
    </citation>
    <scope>NUCLEOTIDE SEQUENCE</scope>
    <source>
        <strain evidence="10">Rupite</strain>
    </source>
</reference>
<dbReference type="SUPFAM" id="SSF82866">
    <property type="entry name" value="Multidrug efflux transporter AcrB transmembrane domain"/>
    <property type="match status" value="2"/>
</dbReference>
<keyword evidence="5" id="KW-0997">Cell inner membrane</keyword>
<dbReference type="InterPro" id="IPR027463">
    <property type="entry name" value="AcrB_DN_DC_subdom"/>
</dbReference>
<comment type="similarity">
    <text evidence="2">Belongs to the resistance-nodulation-cell division (RND) (TC 2.A.6) family.</text>
</comment>
<feature type="transmembrane region" description="Helical" evidence="9">
    <location>
        <begin position="343"/>
        <end position="362"/>
    </location>
</feature>
<keyword evidence="6 9" id="KW-0812">Transmembrane</keyword>
<keyword evidence="7 9" id="KW-1133">Transmembrane helix</keyword>
<dbReference type="Gene3D" id="1.20.1640.10">
    <property type="entry name" value="Multidrug efflux transporter AcrB transmembrane domain"/>
    <property type="match status" value="2"/>
</dbReference>
<dbReference type="PRINTS" id="PR00702">
    <property type="entry name" value="ACRIFLAVINRP"/>
</dbReference>
<gene>
    <name evidence="10" type="ORF">JX360_02210</name>
</gene>
<accession>A0ABT0C7G1</accession>
<dbReference type="Gene3D" id="3.30.70.1430">
    <property type="entry name" value="Multidrug efflux transporter AcrB pore domain"/>
    <property type="match status" value="2"/>
</dbReference>
<feature type="transmembrane region" description="Helical" evidence="9">
    <location>
        <begin position="903"/>
        <end position="922"/>
    </location>
</feature>
<dbReference type="SUPFAM" id="SSF82714">
    <property type="entry name" value="Multidrug efflux transporter AcrB TolC docking domain, DN and DC subdomains"/>
    <property type="match status" value="2"/>
</dbReference>
<dbReference type="NCBIfam" id="TIGR00915">
    <property type="entry name" value="2A0602"/>
    <property type="match status" value="1"/>
</dbReference>
<evidence type="ECO:0000256" key="2">
    <source>
        <dbReference type="ARBA" id="ARBA00010942"/>
    </source>
</evidence>
<comment type="caution">
    <text evidence="10">The sequence shown here is derived from an EMBL/GenBank/DDBJ whole genome shotgun (WGS) entry which is preliminary data.</text>
</comment>
<keyword evidence="3" id="KW-0813">Transport</keyword>
<feature type="transmembrane region" description="Helical" evidence="9">
    <location>
        <begin position="473"/>
        <end position="500"/>
    </location>
</feature>
<dbReference type="SUPFAM" id="SSF82693">
    <property type="entry name" value="Multidrug efflux transporter AcrB pore domain, PN1, PN2, PC1 and PC2 subdomains"/>
    <property type="match status" value="3"/>
</dbReference>
<feature type="transmembrane region" description="Helical" evidence="9">
    <location>
        <begin position="12"/>
        <end position="31"/>
    </location>
</feature>
<protein>
    <submittedName>
        <fullName evidence="10">Multidrug efflux RND transporter permease subunit</fullName>
    </submittedName>
</protein>
<dbReference type="Pfam" id="PF00873">
    <property type="entry name" value="ACR_tran"/>
    <property type="match status" value="1"/>
</dbReference>
<feature type="transmembrane region" description="Helical" evidence="9">
    <location>
        <begin position="1006"/>
        <end position="1032"/>
    </location>
</feature>
<feature type="transmembrane region" description="Helical" evidence="9">
    <location>
        <begin position="877"/>
        <end position="896"/>
    </location>
</feature>
<name>A0ABT0C7G1_THEVL</name>
<dbReference type="EMBL" id="JAFIRA010000003">
    <property type="protein sequence ID" value="MCJ2541727.1"/>
    <property type="molecule type" value="Genomic_DNA"/>
</dbReference>
<dbReference type="Gene3D" id="3.30.2090.10">
    <property type="entry name" value="Multidrug efflux transporter AcrB TolC docking domain, DN and DC subdomains"/>
    <property type="match status" value="2"/>
</dbReference>
<feature type="transmembrane region" description="Helical" evidence="9">
    <location>
        <begin position="369"/>
        <end position="390"/>
    </location>
</feature>
<evidence type="ECO:0000313" key="10">
    <source>
        <dbReference type="EMBL" id="MCJ2541727.1"/>
    </source>
</evidence>
<dbReference type="NCBIfam" id="NF000282">
    <property type="entry name" value="RND_permease_1"/>
    <property type="match status" value="1"/>
</dbReference>
<proteinExistence type="inferred from homology"/>
<keyword evidence="4" id="KW-1003">Cell membrane</keyword>
<evidence type="ECO:0000256" key="6">
    <source>
        <dbReference type="ARBA" id="ARBA00022692"/>
    </source>
</evidence>
<keyword evidence="11" id="KW-1185">Reference proteome</keyword>
<evidence type="ECO:0000256" key="4">
    <source>
        <dbReference type="ARBA" id="ARBA00022475"/>
    </source>
</evidence>
<evidence type="ECO:0000256" key="7">
    <source>
        <dbReference type="ARBA" id="ARBA00022989"/>
    </source>
</evidence>
<dbReference type="InterPro" id="IPR001036">
    <property type="entry name" value="Acrflvin-R"/>
</dbReference>
<comment type="subcellular location">
    <subcellularLocation>
        <location evidence="1">Cell inner membrane</location>
        <topology evidence="1">Multi-pass membrane protein</topology>
    </subcellularLocation>
</comment>
<keyword evidence="8 9" id="KW-0472">Membrane</keyword>
<feature type="transmembrane region" description="Helical" evidence="9">
    <location>
        <begin position="441"/>
        <end position="461"/>
    </location>
</feature>
<sequence length="1064" mass="115090">MFVDFFIRRPVFATVCSIIIVLVGAVSIPLLPVDYYPQVAPPAVTVTAVYPGANAETVETAVTNLLEQEINGVEGLRYISSVSSSNGTSQITVTFNPERDLDSAAIDVQNRVSQVQGQLPAEVNQNGITVQKSGDSAFIQVVSLRSQAGEYDELFVSNYAELYVRDALRRIRGVSDVIVFGDRKYAMRIWLDPLRLASYGLTAQDVVNAVRQQNIQVPAGQIGSQPSAPDQQFQINVQAVGRLAEPDEFAQVILRANPDGSLVRIADVGRVELGAQSYDTFFRIGGQEAVGIAITKQADANALEVAERVKQTLEDLAQSFPPGLIYEIPFDATLFINESVREVIRTLLQAIGLVVLVLFIFLQDWRITLIPTITIPVALLGTFIFVRLFGFSINTLTMFGLTLATGLVVDDTIVVVENISRYIRDRGMRPLQGASAGMSEVFGAVLATTLVLLGLFLPIAFFPGTSGRIYQQFAVTIAVSVSLSTFNAITLAPALSALLIRPQSGQMFWLLRGFDRLVEGIRAAYSGLLGWVVKLRLLVVALFIGCLGLTYWLFQIVPTGFVPDEDQGYFITFIQGPPGVSLNYTDGVIQQATGIMQGIPEIRDTAIVGGFSFTGPSASNGLIFAALKPWEERRRPDQSAQAIVGQLFGPFLGGISKSLVIPILPPAIPDLGVSGGFSFQLQDRGVNDFNLLEQTANTLFFVGNSPPQPGQPPLGLQINPPTFSANSPQLQVRVDRNMAQLLGIPMADIFGTLQTLLGGTYVNNFDLFNRNYRVYVQADQPFRANPDSINQFYVRGGEGQMLPLSTLVQVEETTGPDIINHFNLFRSTEIQGNPLPGFSSGQAIQSMERLAAQLLPQGFGFEWSGISLEEIESGGQAPIIFGLGLVFVFLVLAAQFESYVDPFIILLAVPLAVLGALSAQLLRGLSNDIFCQVGLVMLIGLASKNSILIVEFANQLLEQGIPIFKAAVQAAETRFRAILMTALSTILGIFPLAVAVGAGAGSRQSLGTAVMGGMFVSTLLSLFVVPVLYILIKRIQTRIFGARVDLSHLAAPEDPKGLLPEETP</sequence>
<dbReference type="InterPro" id="IPR004764">
    <property type="entry name" value="MdtF-like"/>
</dbReference>
<feature type="transmembrane region" description="Helical" evidence="9">
    <location>
        <begin position="396"/>
        <end position="420"/>
    </location>
</feature>
<dbReference type="RefSeq" id="WP_244348865.1">
    <property type="nucleotide sequence ID" value="NZ_JAFIRA010000003.1"/>
</dbReference>
<evidence type="ECO:0000256" key="1">
    <source>
        <dbReference type="ARBA" id="ARBA00004429"/>
    </source>
</evidence>
<dbReference type="Gene3D" id="3.30.70.1440">
    <property type="entry name" value="Multidrug efflux transporter AcrB pore domain"/>
    <property type="match status" value="1"/>
</dbReference>
<dbReference type="PANTHER" id="PTHR32063">
    <property type="match status" value="1"/>
</dbReference>
<feature type="transmembrane region" description="Helical" evidence="9">
    <location>
        <begin position="535"/>
        <end position="554"/>
    </location>
</feature>
<organism evidence="10 11">
    <name type="scientific">Thermostichus vulcanus str. 'Rupite'</name>
    <dbReference type="NCBI Taxonomy" id="2813851"/>
    <lineage>
        <taxon>Bacteria</taxon>
        <taxon>Bacillati</taxon>
        <taxon>Cyanobacteriota</taxon>
        <taxon>Cyanophyceae</taxon>
        <taxon>Thermostichales</taxon>
        <taxon>Thermostichaceae</taxon>
        <taxon>Thermostichus</taxon>
    </lineage>
</organism>
<dbReference type="Proteomes" id="UP000830835">
    <property type="component" value="Unassembled WGS sequence"/>
</dbReference>
<evidence type="ECO:0000256" key="8">
    <source>
        <dbReference type="ARBA" id="ARBA00023136"/>
    </source>
</evidence>
<evidence type="ECO:0000256" key="5">
    <source>
        <dbReference type="ARBA" id="ARBA00022519"/>
    </source>
</evidence>
<evidence type="ECO:0000256" key="3">
    <source>
        <dbReference type="ARBA" id="ARBA00022448"/>
    </source>
</evidence>
<evidence type="ECO:0000313" key="11">
    <source>
        <dbReference type="Proteomes" id="UP000830835"/>
    </source>
</evidence>
<dbReference type="PANTHER" id="PTHR32063:SF11">
    <property type="entry name" value="CATION OR DRUG EFFLUX SYSTEM PROTEIN"/>
    <property type="match status" value="1"/>
</dbReference>
<evidence type="ECO:0000256" key="9">
    <source>
        <dbReference type="SAM" id="Phobius"/>
    </source>
</evidence>
<feature type="transmembrane region" description="Helical" evidence="9">
    <location>
        <begin position="934"/>
        <end position="957"/>
    </location>
</feature>
<feature type="transmembrane region" description="Helical" evidence="9">
    <location>
        <begin position="977"/>
        <end position="1000"/>
    </location>
</feature>